<proteinExistence type="inferred from homology"/>
<dbReference type="InterPro" id="IPR048355">
    <property type="entry name" value="MS_C"/>
</dbReference>
<dbReference type="Gene3D" id="3.20.20.360">
    <property type="entry name" value="Malate synthase, domain 3"/>
    <property type="match status" value="1"/>
</dbReference>
<sequence>MPSNEAILQGVSVLGPIQESQRKILTPQALAFLALLQRSFNPTRKALLERRKIRQAELDKGALPDFLPETKHIRDDPTWKGAPPAPGLVDRRVEITGPTDRKMVVNALNANVYTYMADFEDSSAPTWDNMVNGQVNLYDAIRRQVDFKQGPKEYKLRTDRTLPTLIVRPRGWHLEEKHVTVDGEPMSGSLFDFGLYFFHNATETVKRGFGPYFYLPKMESHLEARLWNDVFNLAQDYIGMPRGTIRGTVLIETILAAFEMDEIIYELRDHSSGLNCGRWDYIFSVIKKFRQNSNFVLPDRSAVTMTVPFMDAYVKLLIQTCHKRGVHAMGGMAAQIPIKDDPAANEKAMEGVRADKLREVRAGHDGTWVAHPALASIATDIFNKHMPTPNQLFVRREDVTIGANDLLNMNVPGKITEEGIRKNLNIGLGYMEAWIRGVGCVPINYLMEDAATAEVSRSQLWQWVRHGVTTAEGKRVDKAYALKLLKEQTQELAAKAPKGNKYQLAAQYFAGQVTGEDYADFLTTLLYNEITSQESPKPASKL</sequence>
<dbReference type="EC" id="2.3.3.9" evidence="3 10"/>
<dbReference type="InterPro" id="IPR044856">
    <property type="entry name" value="Malate_synth_C_sf"/>
</dbReference>
<dbReference type="PROSITE" id="PS00510">
    <property type="entry name" value="MALATE_SYNTHASE"/>
    <property type="match status" value="1"/>
</dbReference>
<dbReference type="Pfam" id="PF01274">
    <property type="entry name" value="MS_TIM-barrel"/>
    <property type="match status" value="1"/>
</dbReference>
<evidence type="ECO:0000256" key="1">
    <source>
        <dbReference type="ARBA" id="ARBA00004275"/>
    </source>
</evidence>
<protein>
    <recommendedName>
        <fullName evidence="3 10">Malate synthase</fullName>
        <ecNumber evidence="3 10">2.3.3.9</ecNumber>
    </recommendedName>
</protein>
<keyword evidence="7" id="KW-0576">Peroxisome</keyword>
<dbReference type="EMBL" id="MU857631">
    <property type="protein sequence ID" value="KAK4248888.1"/>
    <property type="molecule type" value="Genomic_DNA"/>
</dbReference>
<dbReference type="GO" id="GO:0005782">
    <property type="term" value="C:peroxisomal matrix"/>
    <property type="evidence" value="ECO:0007669"/>
    <property type="project" value="TreeGrafter"/>
</dbReference>
<evidence type="ECO:0000256" key="3">
    <source>
        <dbReference type="ARBA" id="ARBA00012636"/>
    </source>
</evidence>
<organism evidence="14 15">
    <name type="scientific">Corynascus novoguineensis</name>
    <dbReference type="NCBI Taxonomy" id="1126955"/>
    <lineage>
        <taxon>Eukaryota</taxon>
        <taxon>Fungi</taxon>
        <taxon>Dikarya</taxon>
        <taxon>Ascomycota</taxon>
        <taxon>Pezizomycotina</taxon>
        <taxon>Sordariomycetes</taxon>
        <taxon>Sordariomycetidae</taxon>
        <taxon>Sordariales</taxon>
        <taxon>Chaetomiaceae</taxon>
        <taxon>Corynascus</taxon>
    </lineage>
</organism>
<name>A0AAN7CXT6_9PEZI</name>
<feature type="active site" description="Proton donor" evidence="9">
    <location>
        <position position="449"/>
    </location>
</feature>
<dbReference type="NCBIfam" id="TIGR01344">
    <property type="entry name" value="malate_syn_A"/>
    <property type="match status" value="1"/>
</dbReference>
<gene>
    <name evidence="14" type="ORF">C7999DRAFT_13250</name>
</gene>
<dbReference type="Pfam" id="PF20656">
    <property type="entry name" value="MS_N"/>
    <property type="match status" value="1"/>
</dbReference>
<comment type="subcellular location">
    <subcellularLocation>
        <location evidence="1">Peroxisome</location>
    </subcellularLocation>
</comment>
<dbReference type="InterPro" id="IPR046363">
    <property type="entry name" value="MS_N_TIM-barrel_dom"/>
</dbReference>
<feature type="domain" description="Malate synthase TIM barrel" evidence="11">
    <location>
        <begin position="164"/>
        <end position="408"/>
    </location>
</feature>
<dbReference type="GO" id="GO:0006099">
    <property type="term" value="P:tricarboxylic acid cycle"/>
    <property type="evidence" value="ECO:0007669"/>
    <property type="project" value="UniProtKB-KW"/>
</dbReference>
<feature type="domain" description="Malate synthase N-terminal" evidence="12">
    <location>
        <begin position="10"/>
        <end position="72"/>
    </location>
</feature>
<dbReference type="Proteomes" id="UP001303647">
    <property type="component" value="Unassembled WGS sequence"/>
</dbReference>
<evidence type="ECO:0000256" key="6">
    <source>
        <dbReference type="ARBA" id="ARBA00022679"/>
    </source>
</evidence>
<evidence type="ECO:0000256" key="7">
    <source>
        <dbReference type="ARBA" id="ARBA00023140"/>
    </source>
</evidence>
<dbReference type="FunFam" id="3.20.20.360:FF:000001">
    <property type="entry name" value="Malate synthase"/>
    <property type="match status" value="1"/>
</dbReference>
<feature type="active site" description="Proton acceptor" evidence="9">
    <location>
        <position position="168"/>
    </location>
</feature>
<comment type="similarity">
    <text evidence="2 10">Belongs to the malate synthase family.</text>
</comment>
<dbReference type="SUPFAM" id="SSF51645">
    <property type="entry name" value="Malate synthase G"/>
    <property type="match status" value="1"/>
</dbReference>
<dbReference type="InterPro" id="IPR011076">
    <property type="entry name" value="Malate_synth_sf"/>
</dbReference>
<evidence type="ECO:0000256" key="10">
    <source>
        <dbReference type="RuleBase" id="RU000555"/>
    </source>
</evidence>
<evidence type="ECO:0000259" key="13">
    <source>
        <dbReference type="Pfam" id="PF20659"/>
    </source>
</evidence>
<evidence type="ECO:0000256" key="8">
    <source>
        <dbReference type="ARBA" id="ARBA00047918"/>
    </source>
</evidence>
<dbReference type="GO" id="GO:0004474">
    <property type="term" value="F:malate synthase activity"/>
    <property type="evidence" value="ECO:0007669"/>
    <property type="project" value="UniProtKB-EC"/>
</dbReference>
<dbReference type="FunFam" id="1.20.1220.12:FF:000001">
    <property type="entry name" value="Malate synthase"/>
    <property type="match status" value="1"/>
</dbReference>
<keyword evidence="15" id="KW-1185">Reference proteome</keyword>
<dbReference type="PANTHER" id="PTHR42902">
    <property type="entry name" value="MALATE SYNTHASE"/>
    <property type="match status" value="1"/>
</dbReference>
<dbReference type="InterPro" id="IPR006252">
    <property type="entry name" value="Malate_synthA"/>
</dbReference>
<dbReference type="CDD" id="cd00727">
    <property type="entry name" value="malate_synt_A"/>
    <property type="match status" value="1"/>
</dbReference>
<dbReference type="Pfam" id="PF20659">
    <property type="entry name" value="MS_C"/>
    <property type="match status" value="1"/>
</dbReference>
<dbReference type="PIRSF" id="PIRSF001363">
    <property type="entry name" value="Malate_synth"/>
    <property type="match status" value="1"/>
</dbReference>
<evidence type="ECO:0000256" key="4">
    <source>
        <dbReference type="ARBA" id="ARBA00022435"/>
    </source>
</evidence>
<evidence type="ECO:0000313" key="15">
    <source>
        <dbReference type="Proteomes" id="UP001303647"/>
    </source>
</evidence>
<dbReference type="InterPro" id="IPR019830">
    <property type="entry name" value="Malate_synthase_CS"/>
</dbReference>
<dbReference type="InterPro" id="IPR048356">
    <property type="entry name" value="MS_N"/>
</dbReference>
<comment type="catalytic activity">
    <reaction evidence="8 10">
        <text>glyoxylate + acetyl-CoA + H2O = (S)-malate + CoA + H(+)</text>
        <dbReference type="Rhea" id="RHEA:18181"/>
        <dbReference type="ChEBI" id="CHEBI:15377"/>
        <dbReference type="ChEBI" id="CHEBI:15378"/>
        <dbReference type="ChEBI" id="CHEBI:15589"/>
        <dbReference type="ChEBI" id="CHEBI:36655"/>
        <dbReference type="ChEBI" id="CHEBI:57287"/>
        <dbReference type="ChEBI" id="CHEBI:57288"/>
        <dbReference type="EC" id="2.3.3.9"/>
    </reaction>
</comment>
<comment type="caution">
    <text evidence="14">The sequence shown here is derived from an EMBL/GenBank/DDBJ whole genome shotgun (WGS) entry which is preliminary data.</text>
</comment>
<evidence type="ECO:0000259" key="11">
    <source>
        <dbReference type="Pfam" id="PF01274"/>
    </source>
</evidence>
<reference evidence="14" key="2">
    <citation type="submission" date="2023-05" db="EMBL/GenBank/DDBJ databases">
        <authorList>
            <consortium name="Lawrence Berkeley National Laboratory"/>
            <person name="Steindorff A."/>
            <person name="Hensen N."/>
            <person name="Bonometti L."/>
            <person name="Westerberg I."/>
            <person name="Brannstrom I.O."/>
            <person name="Guillou S."/>
            <person name="Cros-Aarteil S."/>
            <person name="Calhoun S."/>
            <person name="Haridas S."/>
            <person name="Kuo A."/>
            <person name="Mondo S."/>
            <person name="Pangilinan J."/>
            <person name="Riley R."/>
            <person name="Labutti K."/>
            <person name="Andreopoulos B."/>
            <person name="Lipzen A."/>
            <person name="Chen C."/>
            <person name="Yanf M."/>
            <person name="Daum C."/>
            <person name="Ng V."/>
            <person name="Clum A."/>
            <person name="Ohm R."/>
            <person name="Martin F."/>
            <person name="Silar P."/>
            <person name="Natvig D."/>
            <person name="Lalanne C."/>
            <person name="Gautier V."/>
            <person name="Ament-Velasquez S.L."/>
            <person name="Kruys A."/>
            <person name="Hutchinson M.I."/>
            <person name="Powell A.J."/>
            <person name="Barry K."/>
            <person name="Miller A.N."/>
            <person name="Grigoriev I.V."/>
            <person name="Debuchy R."/>
            <person name="Gladieux P."/>
            <person name="Thoren M.H."/>
            <person name="Johannesson H."/>
        </authorList>
    </citation>
    <scope>NUCLEOTIDE SEQUENCE</scope>
    <source>
        <strain evidence="14">CBS 359.72</strain>
    </source>
</reference>
<accession>A0AAN7CXT6</accession>
<evidence type="ECO:0000256" key="5">
    <source>
        <dbReference type="ARBA" id="ARBA00022532"/>
    </source>
</evidence>
<keyword evidence="4 10" id="KW-0329">Glyoxylate bypass</keyword>
<comment type="pathway">
    <text evidence="10">Carbohydrate metabolism; glyoxylate cycle; (S)-malate from isocitrate: step 2/2.</text>
</comment>
<evidence type="ECO:0000256" key="2">
    <source>
        <dbReference type="ARBA" id="ARBA00006394"/>
    </source>
</evidence>
<evidence type="ECO:0000256" key="9">
    <source>
        <dbReference type="PIRSR" id="PIRSR001363-1"/>
    </source>
</evidence>
<dbReference type="Gene3D" id="1.20.1220.12">
    <property type="entry name" value="Malate synthase, domain III"/>
    <property type="match status" value="1"/>
</dbReference>
<dbReference type="AlphaFoldDB" id="A0AAN7CXT6"/>
<reference evidence="14" key="1">
    <citation type="journal article" date="2023" name="Mol. Phylogenet. Evol.">
        <title>Genome-scale phylogeny and comparative genomics of the fungal order Sordariales.</title>
        <authorList>
            <person name="Hensen N."/>
            <person name="Bonometti L."/>
            <person name="Westerberg I."/>
            <person name="Brannstrom I.O."/>
            <person name="Guillou S."/>
            <person name="Cros-Aarteil S."/>
            <person name="Calhoun S."/>
            <person name="Haridas S."/>
            <person name="Kuo A."/>
            <person name="Mondo S."/>
            <person name="Pangilinan J."/>
            <person name="Riley R."/>
            <person name="LaButti K."/>
            <person name="Andreopoulos B."/>
            <person name="Lipzen A."/>
            <person name="Chen C."/>
            <person name="Yan M."/>
            <person name="Daum C."/>
            <person name="Ng V."/>
            <person name="Clum A."/>
            <person name="Steindorff A."/>
            <person name="Ohm R.A."/>
            <person name="Martin F."/>
            <person name="Silar P."/>
            <person name="Natvig D.O."/>
            <person name="Lalanne C."/>
            <person name="Gautier V."/>
            <person name="Ament-Velasquez S.L."/>
            <person name="Kruys A."/>
            <person name="Hutchinson M.I."/>
            <person name="Powell A.J."/>
            <person name="Barry K."/>
            <person name="Miller A.N."/>
            <person name="Grigoriev I.V."/>
            <person name="Debuchy R."/>
            <person name="Gladieux P."/>
            <person name="Hiltunen Thoren M."/>
            <person name="Johannesson H."/>
        </authorList>
    </citation>
    <scope>NUCLEOTIDE SEQUENCE</scope>
    <source>
        <strain evidence="14">CBS 359.72</strain>
    </source>
</reference>
<evidence type="ECO:0000259" key="12">
    <source>
        <dbReference type="Pfam" id="PF20656"/>
    </source>
</evidence>
<keyword evidence="6 10" id="KW-0808">Transferase</keyword>
<feature type="domain" description="Malate synthase C-terminal" evidence="13">
    <location>
        <begin position="414"/>
        <end position="530"/>
    </location>
</feature>
<dbReference type="InterPro" id="IPR001465">
    <property type="entry name" value="Malate_synthase_TIM"/>
</dbReference>
<dbReference type="PANTHER" id="PTHR42902:SF1">
    <property type="entry name" value="MALATE SYNTHASE 1-RELATED"/>
    <property type="match status" value="1"/>
</dbReference>
<keyword evidence="5 10" id="KW-0816">Tricarboxylic acid cycle</keyword>
<evidence type="ECO:0000313" key="14">
    <source>
        <dbReference type="EMBL" id="KAK4248888.1"/>
    </source>
</evidence>
<dbReference type="GO" id="GO:0006097">
    <property type="term" value="P:glyoxylate cycle"/>
    <property type="evidence" value="ECO:0007669"/>
    <property type="project" value="UniProtKB-KW"/>
</dbReference>